<evidence type="ECO:0000313" key="7">
    <source>
        <dbReference type="EMBL" id="MBE1556635.1"/>
    </source>
</evidence>
<dbReference type="InterPro" id="IPR005151">
    <property type="entry name" value="Tail-specific_protease"/>
</dbReference>
<comment type="caution">
    <text evidence="7">The sequence shown here is derived from an EMBL/GenBank/DDBJ whole genome shotgun (WGS) entry which is preliminary data.</text>
</comment>
<dbReference type="PANTHER" id="PTHR32060">
    <property type="entry name" value="TAIL-SPECIFIC PROTEASE"/>
    <property type="match status" value="1"/>
</dbReference>
<dbReference type="Gene3D" id="2.30.42.10">
    <property type="match status" value="1"/>
</dbReference>
<dbReference type="SUPFAM" id="SSF52096">
    <property type="entry name" value="ClpP/crotonase"/>
    <property type="match status" value="1"/>
</dbReference>
<keyword evidence="3 5" id="KW-0378">Hydrolase</keyword>
<dbReference type="InterPro" id="IPR041489">
    <property type="entry name" value="PDZ_6"/>
</dbReference>
<organism evidence="7 8">
    <name type="scientific">Sporosarcina limicola</name>
    <dbReference type="NCBI Taxonomy" id="34101"/>
    <lineage>
        <taxon>Bacteria</taxon>
        <taxon>Bacillati</taxon>
        <taxon>Bacillota</taxon>
        <taxon>Bacilli</taxon>
        <taxon>Bacillales</taxon>
        <taxon>Caryophanaceae</taxon>
        <taxon>Sporosarcina</taxon>
    </lineage>
</organism>
<dbReference type="GO" id="GO:0004252">
    <property type="term" value="F:serine-type endopeptidase activity"/>
    <property type="evidence" value="ECO:0007669"/>
    <property type="project" value="UniProtKB-EC"/>
</dbReference>
<keyword evidence="8" id="KW-1185">Reference proteome</keyword>
<dbReference type="PROSITE" id="PS50106">
    <property type="entry name" value="PDZ"/>
    <property type="match status" value="1"/>
</dbReference>
<dbReference type="AlphaFoldDB" id="A0A927RET5"/>
<dbReference type="GO" id="GO:0007165">
    <property type="term" value="P:signal transduction"/>
    <property type="evidence" value="ECO:0007669"/>
    <property type="project" value="TreeGrafter"/>
</dbReference>
<dbReference type="EMBL" id="JADBEL010000031">
    <property type="protein sequence ID" value="MBE1556635.1"/>
    <property type="molecule type" value="Genomic_DNA"/>
</dbReference>
<dbReference type="CDD" id="cd06782">
    <property type="entry name" value="cpPDZ_CPP-like"/>
    <property type="match status" value="1"/>
</dbReference>
<evidence type="ECO:0000256" key="3">
    <source>
        <dbReference type="ARBA" id="ARBA00022801"/>
    </source>
</evidence>
<evidence type="ECO:0000256" key="1">
    <source>
        <dbReference type="ARBA" id="ARBA00009179"/>
    </source>
</evidence>
<dbReference type="NCBIfam" id="TIGR00225">
    <property type="entry name" value="prc"/>
    <property type="match status" value="1"/>
</dbReference>
<reference evidence="7" key="1">
    <citation type="submission" date="2020-10" db="EMBL/GenBank/DDBJ databases">
        <title>Genomic Encyclopedia of Type Strains, Phase IV (KMG-IV): sequencing the most valuable type-strain genomes for metagenomic binning, comparative biology and taxonomic classification.</title>
        <authorList>
            <person name="Goeker M."/>
        </authorList>
    </citation>
    <scope>NUCLEOTIDE SEQUENCE</scope>
    <source>
        <strain evidence="7">DSM 13886</strain>
    </source>
</reference>
<name>A0A927RET5_9BACL</name>
<dbReference type="Pfam" id="PF17820">
    <property type="entry name" value="PDZ_6"/>
    <property type="match status" value="1"/>
</dbReference>
<dbReference type="Gene3D" id="3.30.750.44">
    <property type="match status" value="1"/>
</dbReference>
<evidence type="ECO:0000256" key="4">
    <source>
        <dbReference type="ARBA" id="ARBA00022825"/>
    </source>
</evidence>
<comment type="similarity">
    <text evidence="1 5">Belongs to the peptidase S41A family.</text>
</comment>
<sequence>MMKNLKLLLFIFTLLVVCMPIVADASIEPIDEIRELIRDNYVDEVQEVVLAKGSVTEIMKHLDPHSIYMNAKEYQDFINGIEQRIVGVGVVLEEDLKGIKITSLIPKGPAERGDIRPGDIITHVNGRSVVGKPVQIAISLISGEENTTVTLMITRKGQDAPLTKKLIREEIFLPNVESAMLGGNIGYIRLNSFATETSREVEKAIRSLQGADRWILDLRDNGGGYITAAQEITGFFPDAGEAFQLRDREYGTVNYPSILQLKKLSGTPSVLINEYSASASEMVAGSVKEQKAAILYGQKSYGKGSMQSMFNFPDGSVLKMTTARFYSPGGQAVDKIGVKPNKLTEKGKELEIAHRDHLLAKLKGFRQLSDMRNVPVAKKFTVEMNMKMDWKGMETSAIELIELGGEASEVVVEVKDNKTLSVFPTKSLVSGKDYLLIIHPRWKNQQKKPVQQGVYLDISVK</sequence>
<dbReference type="InterPro" id="IPR029045">
    <property type="entry name" value="ClpP/crotonase-like_dom_sf"/>
</dbReference>
<dbReference type="CDD" id="cd07560">
    <property type="entry name" value="Peptidase_S41_CPP"/>
    <property type="match status" value="1"/>
</dbReference>
<dbReference type="SUPFAM" id="SSF50156">
    <property type="entry name" value="PDZ domain-like"/>
    <property type="match status" value="1"/>
</dbReference>
<accession>A0A927RET5</accession>
<dbReference type="SMART" id="SM00228">
    <property type="entry name" value="PDZ"/>
    <property type="match status" value="1"/>
</dbReference>
<dbReference type="GO" id="GO:0030288">
    <property type="term" value="C:outer membrane-bounded periplasmic space"/>
    <property type="evidence" value="ECO:0007669"/>
    <property type="project" value="TreeGrafter"/>
</dbReference>
<dbReference type="InterPro" id="IPR036034">
    <property type="entry name" value="PDZ_sf"/>
</dbReference>
<evidence type="ECO:0000313" key="8">
    <source>
        <dbReference type="Proteomes" id="UP000658225"/>
    </source>
</evidence>
<feature type="domain" description="PDZ" evidence="6">
    <location>
        <begin position="86"/>
        <end position="156"/>
    </location>
</feature>
<gene>
    <name evidence="7" type="ORF">H4683_003760</name>
</gene>
<protein>
    <submittedName>
        <fullName evidence="7">Carboxyl-terminal processing protease</fullName>
        <ecNumber evidence="7">3.4.21.102</ecNumber>
    </submittedName>
</protein>
<dbReference type="PANTHER" id="PTHR32060:SF22">
    <property type="entry name" value="CARBOXYL-TERMINAL-PROCESSING PEPTIDASE 3, CHLOROPLASTIC"/>
    <property type="match status" value="1"/>
</dbReference>
<keyword evidence="4 5" id="KW-0720">Serine protease</keyword>
<dbReference type="GO" id="GO:0006508">
    <property type="term" value="P:proteolysis"/>
    <property type="evidence" value="ECO:0007669"/>
    <property type="project" value="UniProtKB-KW"/>
</dbReference>
<dbReference type="Gene3D" id="3.90.226.10">
    <property type="entry name" value="2-enoyl-CoA Hydratase, Chain A, domain 1"/>
    <property type="match status" value="1"/>
</dbReference>
<dbReference type="InterPro" id="IPR001478">
    <property type="entry name" value="PDZ"/>
</dbReference>
<keyword evidence="2 5" id="KW-0645">Protease</keyword>
<evidence type="ECO:0000256" key="2">
    <source>
        <dbReference type="ARBA" id="ARBA00022670"/>
    </source>
</evidence>
<dbReference type="InterPro" id="IPR004447">
    <property type="entry name" value="Peptidase_S41A"/>
</dbReference>
<evidence type="ECO:0000259" key="6">
    <source>
        <dbReference type="PROSITE" id="PS50106"/>
    </source>
</evidence>
<dbReference type="SMART" id="SM00245">
    <property type="entry name" value="TSPc"/>
    <property type="match status" value="1"/>
</dbReference>
<proteinExistence type="inferred from homology"/>
<dbReference type="EC" id="3.4.21.102" evidence="7"/>
<dbReference type="Pfam" id="PF03572">
    <property type="entry name" value="Peptidase_S41"/>
    <property type="match status" value="1"/>
</dbReference>
<evidence type="ECO:0000256" key="5">
    <source>
        <dbReference type="RuleBase" id="RU004404"/>
    </source>
</evidence>
<dbReference type="Proteomes" id="UP000658225">
    <property type="component" value="Unassembled WGS sequence"/>
</dbReference>